<dbReference type="EMBL" id="BMQK01000021">
    <property type="protein sequence ID" value="GGQ84152.1"/>
    <property type="molecule type" value="Genomic_DNA"/>
</dbReference>
<reference evidence="2" key="2">
    <citation type="submission" date="2020-09" db="EMBL/GenBank/DDBJ databases">
        <authorList>
            <person name="Sun Q."/>
            <person name="Ohkuma M."/>
        </authorList>
    </citation>
    <scope>NUCLEOTIDE SEQUENCE</scope>
    <source>
        <strain evidence="2">JCM 3131</strain>
    </source>
</reference>
<comment type="caution">
    <text evidence="2">The sequence shown here is derived from an EMBL/GenBank/DDBJ whole genome shotgun (WGS) entry which is preliminary data.</text>
</comment>
<evidence type="ECO:0000256" key="1">
    <source>
        <dbReference type="SAM" id="Phobius"/>
    </source>
</evidence>
<keyword evidence="1" id="KW-0472">Membrane</keyword>
<dbReference type="RefSeq" id="WP_229821388.1">
    <property type="nucleotide sequence ID" value="NZ_BMQK01000021.1"/>
</dbReference>
<sequence length="66" mass="7140">MITIDDGWYDDRKYLDAVQQAERATRFGWAAIAGTAGALGCALVAMVVICVVTVCACLYVVMAMDY</sequence>
<dbReference type="AlphaFoldDB" id="A0A918EYV9"/>
<keyword evidence="1" id="KW-0812">Transmembrane</keyword>
<feature type="transmembrane region" description="Helical" evidence="1">
    <location>
        <begin position="29"/>
        <end position="62"/>
    </location>
</feature>
<organism evidence="2 3">
    <name type="scientific">Streptomyces ruber</name>
    <dbReference type="NCBI Taxonomy" id="83378"/>
    <lineage>
        <taxon>Bacteria</taxon>
        <taxon>Bacillati</taxon>
        <taxon>Actinomycetota</taxon>
        <taxon>Actinomycetes</taxon>
        <taxon>Kitasatosporales</taxon>
        <taxon>Streptomycetaceae</taxon>
        <taxon>Streptomyces</taxon>
    </lineage>
</organism>
<keyword evidence="3" id="KW-1185">Reference proteome</keyword>
<accession>A0A918EYV9</accession>
<evidence type="ECO:0000313" key="3">
    <source>
        <dbReference type="Proteomes" id="UP000620156"/>
    </source>
</evidence>
<gene>
    <name evidence="2" type="ORF">GCM10010145_62240</name>
</gene>
<protein>
    <submittedName>
        <fullName evidence="2">Uncharacterized protein</fullName>
    </submittedName>
</protein>
<evidence type="ECO:0000313" key="2">
    <source>
        <dbReference type="EMBL" id="GGQ84152.1"/>
    </source>
</evidence>
<name>A0A918EYV9_9ACTN</name>
<keyword evidence="1" id="KW-1133">Transmembrane helix</keyword>
<dbReference type="Proteomes" id="UP000620156">
    <property type="component" value="Unassembled WGS sequence"/>
</dbReference>
<reference evidence="2" key="1">
    <citation type="journal article" date="2014" name="Int. J. Syst. Evol. Microbiol.">
        <title>Complete genome sequence of Corynebacterium casei LMG S-19264T (=DSM 44701T), isolated from a smear-ripened cheese.</title>
        <authorList>
            <consortium name="US DOE Joint Genome Institute (JGI-PGF)"/>
            <person name="Walter F."/>
            <person name="Albersmeier A."/>
            <person name="Kalinowski J."/>
            <person name="Ruckert C."/>
        </authorList>
    </citation>
    <scope>NUCLEOTIDE SEQUENCE</scope>
    <source>
        <strain evidence="2">JCM 3131</strain>
    </source>
</reference>
<proteinExistence type="predicted"/>